<dbReference type="NCBIfam" id="TIGR00254">
    <property type="entry name" value="GGDEF"/>
    <property type="match status" value="1"/>
</dbReference>
<dbReference type="InterPro" id="IPR003607">
    <property type="entry name" value="HD/PDEase_dom"/>
</dbReference>
<dbReference type="SMART" id="SM00267">
    <property type="entry name" value="GGDEF"/>
    <property type="match status" value="1"/>
</dbReference>
<dbReference type="Pfam" id="PF01590">
    <property type="entry name" value="GAF"/>
    <property type="match status" value="1"/>
</dbReference>
<dbReference type="KEGG" id="dgo:DGo_CA1112"/>
<sequence length="626" mass="67434">MVRQMPGAVFQPTILGFGHLVVTLLLIVCTLWMIAFAYGFRIRVTVLQGIVTGMLADLLFLRGVRALYGVAGAESLIDLGLMLVAAVSLILLVTGNNTENLRRERQERQAQETDVLTGQLNRRGVARRYSALPTDTALTVVMIDLNDLKGINDLGGHSLGDHHLRATAQALQGHLPPGAFLGRWGGDEFVAVLPGHGDVTAVFGPVQAQVPHPSGRTLPFAYGSAQVTASMPLDRALALADQQMYEDKAGAGRAAGDPEAGEGVADFPHFLLGLNSLPAILERGLSRAAILAGFEEWMYVERDMDRIFSRDAHNARLEAGVRISMARPGSMTSQVMTLGQSLWAADYERSPYAQTDWIERGLKSIVMTPVLEHGQVRGLVAFFNHRTWHSVTPKARQLLGAVATHLGHQLERDAVVERLESSVEATLTGLGTILEARDLETAGHTERVVSLALRLGKAAGLDEDALHDLRLGAYLHDMGKLAIPDRVLLKPGPLDPAEWRLMQTHSREGALMAARLPALSPAVIELVRSHHERWDGQGYPDGLAGEGVPLLARIFALCDVYDALTHARPYKPAWTPGAARAELAAQAGRQFDPALTALFLRDVLGEGGDGGEDAPGPPAPGRSPSP</sequence>
<dbReference type="Gene3D" id="3.30.450.40">
    <property type="match status" value="1"/>
</dbReference>
<gene>
    <name evidence="5" type="ordered locus">DGo_CA1112</name>
</gene>
<dbReference type="PATRIC" id="fig|745776.4.peg.1142"/>
<dbReference type="Pfam" id="PF00990">
    <property type="entry name" value="GGDEF"/>
    <property type="match status" value="1"/>
</dbReference>
<dbReference type="GO" id="GO:0016787">
    <property type="term" value="F:hydrolase activity"/>
    <property type="evidence" value="ECO:0007669"/>
    <property type="project" value="UniProtKB-KW"/>
</dbReference>
<dbReference type="SMART" id="SM00065">
    <property type="entry name" value="GAF"/>
    <property type="match status" value="1"/>
</dbReference>
<dbReference type="Gene3D" id="1.10.3210.10">
    <property type="entry name" value="Hypothetical protein af1432"/>
    <property type="match status" value="1"/>
</dbReference>
<keyword evidence="6" id="KW-1185">Reference proteome</keyword>
<dbReference type="Pfam" id="PF13487">
    <property type="entry name" value="HD_5"/>
    <property type="match status" value="1"/>
</dbReference>
<keyword evidence="2" id="KW-0812">Transmembrane</keyword>
<evidence type="ECO:0000256" key="1">
    <source>
        <dbReference type="SAM" id="MobiDB-lite"/>
    </source>
</evidence>
<dbReference type="STRING" id="745776.DGo_CA1112"/>
<protein>
    <submittedName>
        <fullName evidence="5">HD-hydrolase domain protein</fullName>
    </submittedName>
</protein>
<feature type="region of interest" description="Disordered" evidence="1">
    <location>
        <begin position="602"/>
        <end position="626"/>
    </location>
</feature>
<evidence type="ECO:0000256" key="2">
    <source>
        <dbReference type="SAM" id="Phobius"/>
    </source>
</evidence>
<dbReference type="eggNOG" id="COG2199">
    <property type="taxonomic scope" value="Bacteria"/>
</dbReference>
<dbReference type="InterPro" id="IPR000160">
    <property type="entry name" value="GGDEF_dom"/>
</dbReference>
<dbReference type="InterPro" id="IPR052020">
    <property type="entry name" value="Cyclic_di-GMP/3'3'-cGAMP_PDE"/>
</dbReference>
<feature type="domain" description="HD-GYP" evidence="4">
    <location>
        <begin position="419"/>
        <end position="615"/>
    </location>
</feature>
<evidence type="ECO:0000313" key="6">
    <source>
        <dbReference type="Proteomes" id="UP000007575"/>
    </source>
</evidence>
<organism evidence="5 6">
    <name type="scientific">Deinococcus gobiensis (strain DSM 21396 / JCM 16679 / CGMCC 1.7299 / I-0)</name>
    <dbReference type="NCBI Taxonomy" id="745776"/>
    <lineage>
        <taxon>Bacteria</taxon>
        <taxon>Thermotogati</taxon>
        <taxon>Deinococcota</taxon>
        <taxon>Deinococci</taxon>
        <taxon>Deinococcales</taxon>
        <taxon>Deinococcaceae</taxon>
        <taxon>Deinococcus</taxon>
    </lineage>
</organism>
<dbReference type="PANTHER" id="PTHR45228">
    <property type="entry name" value="CYCLIC DI-GMP PHOSPHODIESTERASE TM_0186-RELATED"/>
    <property type="match status" value="1"/>
</dbReference>
<dbReference type="InterPro" id="IPR043128">
    <property type="entry name" value="Rev_trsase/Diguanyl_cyclase"/>
</dbReference>
<accession>H8GZS0</accession>
<dbReference type="PANTHER" id="PTHR45228:SF8">
    <property type="entry name" value="TWO-COMPONENT RESPONSE REGULATOR-RELATED"/>
    <property type="match status" value="1"/>
</dbReference>
<dbReference type="InterPro" id="IPR003018">
    <property type="entry name" value="GAF"/>
</dbReference>
<reference evidence="5 6" key="1">
    <citation type="journal article" date="2012" name="PLoS ONE">
        <title>Genome sequence and transcriptome analysis of the radioresistant bacterium Deinococcus gobiensis: insights into the extreme environmental adaptations.</title>
        <authorList>
            <person name="Yuan M."/>
            <person name="Chen M."/>
            <person name="Zhang W."/>
            <person name="Lu W."/>
            <person name="Wang J."/>
            <person name="Yang M."/>
            <person name="Zhao P."/>
            <person name="Tang R."/>
            <person name="Li X."/>
            <person name="Hao Y."/>
            <person name="Zhou Z."/>
            <person name="Zhan Y."/>
            <person name="Yu H."/>
            <person name="Teng C."/>
            <person name="Yan Y."/>
            <person name="Ping S."/>
            <person name="Wang Y."/>
            <person name="Lin M."/>
        </authorList>
    </citation>
    <scope>NUCLEOTIDE SEQUENCE [LARGE SCALE GENOMIC DNA]</scope>
    <source>
        <strain evidence="5 6">I-0</strain>
    </source>
</reference>
<dbReference type="InterPro" id="IPR029787">
    <property type="entry name" value="Nucleotide_cyclase"/>
</dbReference>
<feature type="transmembrane region" description="Helical" evidence="2">
    <location>
        <begin position="46"/>
        <end position="64"/>
    </location>
</feature>
<keyword evidence="2" id="KW-1133">Transmembrane helix</keyword>
<evidence type="ECO:0000259" key="4">
    <source>
        <dbReference type="PROSITE" id="PS51832"/>
    </source>
</evidence>
<evidence type="ECO:0000313" key="5">
    <source>
        <dbReference type="EMBL" id="AFD25039.1"/>
    </source>
</evidence>
<proteinExistence type="predicted"/>
<dbReference type="CDD" id="cd00077">
    <property type="entry name" value="HDc"/>
    <property type="match status" value="1"/>
</dbReference>
<dbReference type="PROSITE" id="PS51832">
    <property type="entry name" value="HD_GYP"/>
    <property type="match status" value="1"/>
</dbReference>
<keyword evidence="5" id="KW-0378">Hydrolase</keyword>
<feature type="compositionally biased region" description="Pro residues" evidence="1">
    <location>
        <begin position="615"/>
        <end position="626"/>
    </location>
</feature>
<dbReference type="CDD" id="cd01949">
    <property type="entry name" value="GGDEF"/>
    <property type="match status" value="1"/>
</dbReference>
<dbReference type="Proteomes" id="UP000007575">
    <property type="component" value="Chromosome"/>
</dbReference>
<dbReference type="SUPFAM" id="SSF109604">
    <property type="entry name" value="HD-domain/PDEase-like"/>
    <property type="match status" value="1"/>
</dbReference>
<dbReference type="SMART" id="SM00471">
    <property type="entry name" value="HDc"/>
    <property type="match status" value="1"/>
</dbReference>
<evidence type="ECO:0000259" key="3">
    <source>
        <dbReference type="PROSITE" id="PS50887"/>
    </source>
</evidence>
<dbReference type="InterPro" id="IPR029016">
    <property type="entry name" value="GAF-like_dom_sf"/>
</dbReference>
<keyword evidence="2" id="KW-0472">Membrane</keyword>
<dbReference type="InterPro" id="IPR037522">
    <property type="entry name" value="HD_GYP_dom"/>
</dbReference>
<dbReference type="HOGENOM" id="CLU_436620_0_0_0"/>
<dbReference type="EMBL" id="CP002191">
    <property type="protein sequence ID" value="AFD25039.1"/>
    <property type="molecule type" value="Genomic_DNA"/>
</dbReference>
<dbReference type="Gene3D" id="3.30.70.270">
    <property type="match status" value="1"/>
</dbReference>
<name>H8GZS0_DEIGI</name>
<feature type="domain" description="GGDEF" evidence="3">
    <location>
        <begin position="136"/>
        <end position="259"/>
    </location>
</feature>
<dbReference type="AlphaFoldDB" id="H8GZS0"/>
<dbReference type="SUPFAM" id="SSF55073">
    <property type="entry name" value="Nucleotide cyclase"/>
    <property type="match status" value="1"/>
</dbReference>
<feature type="transmembrane region" description="Helical" evidence="2">
    <location>
        <begin position="76"/>
        <end position="95"/>
    </location>
</feature>
<dbReference type="SUPFAM" id="SSF55781">
    <property type="entry name" value="GAF domain-like"/>
    <property type="match status" value="1"/>
</dbReference>
<feature type="transmembrane region" description="Helical" evidence="2">
    <location>
        <begin position="12"/>
        <end position="40"/>
    </location>
</feature>
<dbReference type="PROSITE" id="PS50887">
    <property type="entry name" value="GGDEF"/>
    <property type="match status" value="1"/>
</dbReference>
<dbReference type="eggNOG" id="COG3437">
    <property type="taxonomic scope" value="Bacteria"/>
</dbReference>